<dbReference type="InterPro" id="IPR011990">
    <property type="entry name" value="TPR-like_helical_dom_sf"/>
</dbReference>
<gene>
    <name evidence="5" type="ORF">GCM10010269_60280</name>
</gene>
<feature type="region of interest" description="Disordered" evidence="3">
    <location>
        <begin position="817"/>
        <end position="846"/>
    </location>
</feature>
<dbReference type="AlphaFoldDB" id="A0A918G0V8"/>
<dbReference type="PANTHER" id="PTHR16305">
    <property type="entry name" value="TESTICULAR SOLUBLE ADENYLYL CYCLASE"/>
    <property type="match status" value="1"/>
</dbReference>
<dbReference type="Proteomes" id="UP000606194">
    <property type="component" value="Unassembled WGS sequence"/>
</dbReference>
<comment type="caution">
    <text evidence="5">The sequence shown here is derived from an EMBL/GenBank/DDBJ whole genome shotgun (WGS) entry which is preliminary data.</text>
</comment>
<dbReference type="GO" id="GO:0004016">
    <property type="term" value="F:adenylate cyclase activity"/>
    <property type="evidence" value="ECO:0007669"/>
    <property type="project" value="TreeGrafter"/>
</dbReference>
<dbReference type="SUPFAM" id="SSF52540">
    <property type="entry name" value="P-loop containing nucleoside triphosphate hydrolases"/>
    <property type="match status" value="1"/>
</dbReference>
<reference evidence="5" key="1">
    <citation type="journal article" date="2014" name="Int. J. Syst. Evol. Microbiol.">
        <title>Complete genome sequence of Corynebacterium casei LMG S-19264T (=DSM 44701T), isolated from a smear-ripened cheese.</title>
        <authorList>
            <consortium name="US DOE Joint Genome Institute (JGI-PGF)"/>
            <person name="Walter F."/>
            <person name="Albersmeier A."/>
            <person name="Kalinowski J."/>
            <person name="Ruckert C."/>
        </authorList>
    </citation>
    <scope>NUCLEOTIDE SEQUENCE</scope>
    <source>
        <strain evidence="5">JCM 4386</strain>
    </source>
</reference>
<sequence>MSTAPDRRAASPSPLLLKSASLDGFTPLYGRETEQAVLLRMVNRLAAGHPGVSVIHGAPGSGRSRLLRRGMALARAAGVQVLTALGTGPPSPAPYSFVRQLRPVRSPAGGGAHAGELSAEDSVQGWCRSLMAAAHRPTLVALDDVQWADPESVQVVAGLLRRLASAPLGLLLTVTSAHGEFPDACAGLLDQAAASPDNRGMLLELGPLGVPEVHALCTASELPVPPTSDDVWWERVSRLTGGSPWVMLRSVDKVRRDPALVSAVGLWTALTQEIDAAHRDRATESAAQLPERPLALLRGLAVCRGLLPVERVAALVKLDEAEVSGALRTLRVQGLIDAGDPPRLRTTCSTAGLLAGSESDERKRLYAEAARWAHRCDADDEALAGLLLNTVPLGEPWAPPVLRRAARTLHARGRHAEAAELLERALREPLNPVERAEVLLEAAESYTMTAPEAADRRITELLSGTARPHVRAAAEDLLVGRHDCRAVLRVSGEPCGPGPTEILGVEARTRTADAPCTGPSTASGAPPAVHGEPGSPARSAPLAVQAWRQTVRGHDAAGVRAICLQALGAPADDALLPRFAVCCALSVADAHDAALDALDVALAEAGRRRSPALVVWGRLLRAQLNLQAGAPGTALHDLSSCRSLAPAEVWDPARLTLLRSLEIRLLVARERYAEADRLAREEPAPGAEESDAWVHLLYARAQLYLCQGRPRQALAEAEECGRRMSARGWANPGLVAWRSLAALAHLGCGGNDRAAELFAEESRLAGRWGTGSALAWTDLRRGLGSPAPQAARLTEHALRRLGPTPASRRFVQSVVAREAAGAHGGTPAEPASTGSGNQDGGTAMGP</sequence>
<dbReference type="GO" id="GO:0005524">
    <property type="term" value="F:ATP binding"/>
    <property type="evidence" value="ECO:0007669"/>
    <property type="project" value="UniProtKB-KW"/>
</dbReference>
<dbReference type="RefSeq" id="WP_190152493.1">
    <property type="nucleotide sequence ID" value="NZ_BMTL01000029.1"/>
</dbReference>
<organism evidence="5 6">
    <name type="scientific">Streptomyces humidus</name>
    <dbReference type="NCBI Taxonomy" id="52259"/>
    <lineage>
        <taxon>Bacteria</taxon>
        <taxon>Bacillati</taxon>
        <taxon>Actinomycetota</taxon>
        <taxon>Actinomycetes</taxon>
        <taxon>Kitasatosporales</taxon>
        <taxon>Streptomycetaceae</taxon>
        <taxon>Streptomyces</taxon>
    </lineage>
</organism>
<evidence type="ECO:0000313" key="5">
    <source>
        <dbReference type="EMBL" id="GGS12945.1"/>
    </source>
</evidence>
<dbReference type="InterPro" id="IPR041664">
    <property type="entry name" value="AAA_16"/>
</dbReference>
<dbReference type="EMBL" id="BMTL01000029">
    <property type="protein sequence ID" value="GGS12945.1"/>
    <property type="molecule type" value="Genomic_DNA"/>
</dbReference>
<evidence type="ECO:0000256" key="2">
    <source>
        <dbReference type="ARBA" id="ARBA00022840"/>
    </source>
</evidence>
<keyword evidence="1" id="KW-0547">Nucleotide-binding</keyword>
<keyword evidence="2" id="KW-0067">ATP-binding</keyword>
<feature type="domain" description="Orc1-like AAA ATPase" evidence="4">
    <location>
        <begin position="27"/>
        <end position="168"/>
    </location>
</feature>
<dbReference type="PANTHER" id="PTHR16305:SF35">
    <property type="entry name" value="TRANSCRIPTIONAL ACTIVATOR DOMAIN"/>
    <property type="match status" value="1"/>
</dbReference>
<evidence type="ECO:0000256" key="3">
    <source>
        <dbReference type="SAM" id="MobiDB-lite"/>
    </source>
</evidence>
<protein>
    <recommendedName>
        <fullName evidence="4">Orc1-like AAA ATPase domain-containing protein</fullName>
    </recommendedName>
</protein>
<accession>A0A918G0V8</accession>
<name>A0A918G0V8_9ACTN</name>
<proteinExistence type="predicted"/>
<reference evidence="5" key="2">
    <citation type="submission" date="2020-09" db="EMBL/GenBank/DDBJ databases">
        <authorList>
            <person name="Sun Q."/>
            <person name="Ohkuma M."/>
        </authorList>
    </citation>
    <scope>NUCLEOTIDE SEQUENCE</scope>
    <source>
        <strain evidence="5">JCM 4386</strain>
    </source>
</reference>
<keyword evidence="6" id="KW-1185">Reference proteome</keyword>
<dbReference type="GO" id="GO:0005737">
    <property type="term" value="C:cytoplasm"/>
    <property type="evidence" value="ECO:0007669"/>
    <property type="project" value="TreeGrafter"/>
</dbReference>
<feature type="compositionally biased region" description="Gly residues" evidence="3">
    <location>
        <begin position="837"/>
        <end position="846"/>
    </location>
</feature>
<feature type="region of interest" description="Disordered" evidence="3">
    <location>
        <begin position="512"/>
        <end position="538"/>
    </location>
</feature>
<evidence type="ECO:0000259" key="4">
    <source>
        <dbReference type="Pfam" id="PF13191"/>
    </source>
</evidence>
<evidence type="ECO:0000256" key="1">
    <source>
        <dbReference type="ARBA" id="ARBA00022741"/>
    </source>
</evidence>
<dbReference type="Pfam" id="PF13191">
    <property type="entry name" value="AAA_16"/>
    <property type="match status" value="1"/>
</dbReference>
<dbReference type="SUPFAM" id="SSF48452">
    <property type="entry name" value="TPR-like"/>
    <property type="match status" value="1"/>
</dbReference>
<evidence type="ECO:0000313" key="6">
    <source>
        <dbReference type="Proteomes" id="UP000606194"/>
    </source>
</evidence>
<dbReference type="InterPro" id="IPR027417">
    <property type="entry name" value="P-loop_NTPase"/>
</dbReference>